<dbReference type="InterPro" id="IPR024884">
    <property type="entry name" value="NAPE-PLD"/>
</dbReference>
<dbReference type="CDD" id="cd16283">
    <property type="entry name" value="RomA-like_MBL-fold"/>
    <property type="match status" value="1"/>
</dbReference>
<dbReference type="PIRSF" id="PIRSF038896">
    <property type="entry name" value="NAPE-PLD"/>
    <property type="match status" value="1"/>
</dbReference>
<dbReference type="CDD" id="cd03143">
    <property type="entry name" value="A4_beta-galactosidase_middle_domain"/>
    <property type="match status" value="1"/>
</dbReference>
<comment type="function">
    <text evidence="2">Counteracts the endogenous Pycsar antiviral defense system. Phosphodiesterase that enables metal-dependent hydrolysis of host cyclic nucleotide Pycsar defense signals such as cCMP and cUMP.</text>
</comment>
<protein>
    <submittedName>
        <fullName evidence="5">MBL fold metallo-hydrolase</fullName>
    </submittedName>
</protein>
<name>A0ABW1IL42_9BACL</name>
<accession>A0ABW1IL42</accession>
<keyword evidence="6" id="KW-1185">Reference proteome</keyword>
<evidence type="ECO:0000313" key="6">
    <source>
        <dbReference type="Proteomes" id="UP001596250"/>
    </source>
</evidence>
<dbReference type="EMBL" id="JBHSQV010000032">
    <property type="protein sequence ID" value="MFC5985805.1"/>
    <property type="molecule type" value="Genomic_DNA"/>
</dbReference>
<dbReference type="PANTHER" id="PTHR15032">
    <property type="entry name" value="N-ACYL-PHOSPHATIDYLETHANOLAMINE-HYDROLYZING PHOSPHOLIPASE D"/>
    <property type="match status" value="1"/>
</dbReference>
<gene>
    <name evidence="5" type="ORF">ACFPXP_05095</name>
</gene>
<feature type="domain" description="Metallo-beta-lactamase" evidence="4">
    <location>
        <begin position="74"/>
        <end position="262"/>
    </location>
</feature>
<dbReference type="Proteomes" id="UP001596250">
    <property type="component" value="Unassembled WGS sequence"/>
</dbReference>
<evidence type="ECO:0000259" key="4">
    <source>
        <dbReference type="Pfam" id="PF12706"/>
    </source>
</evidence>
<dbReference type="PANTHER" id="PTHR15032:SF36">
    <property type="entry name" value="METALLO-BETA-LACTAMASE DOMAIN-CONTAINING PROTEIN"/>
    <property type="match status" value="1"/>
</dbReference>
<proteinExistence type="predicted"/>
<reference evidence="6" key="1">
    <citation type="journal article" date="2019" name="Int. J. Syst. Evol. Microbiol.">
        <title>The Global Catalogue of Microorganisms (GCM) 10K type strain sequencing project: providing services to taxonomists for standard genome sequencing and annotation.</title>
        <authorList>
            <consortium name="The Broad Institute Genomics Platform"/>
            <consortium name="The Broad Institute Genome Sequencing Center for Infectious Disease"/>
            <person name="Wu L."/>
            <person name="Ma J."/>
        </authorList>
    </citation>
    <scope>NUCLEOTIDE SEQUENCE [LARGE SCALE GENOMIC DNA]</scope>
    <source>
        <strain evidence="6">CCM 8749</strain>
    </source>
</reference>
<dbReference type="Pfam" id="PF12706">
    <property type="entry name" value="Lactamase_B_2"/>
    <property type="match status" value="1"/>
</dbReference>
<evidence type="ECO:0000313" key="5">
    <source>
        <dbReference type="EMBL" id="MFC5985805.1"/>
    </source>
</evidence>
<dbReference type="InterPro" id="IPR036866">
    <property type="entry name" value="RibonucZ/Hydroxyglut_hydro"/>
</dbReference>
<sequence length="313" mass="36376">MRKRYENMDQVNNTTSMKDMIQWRKERKAKVKDLSFVIPRCERVELDLLHSNQAETTITWIGHSTFFIQIGGLNIVTDPVWANRMGFERRLAPPGIPLKDLPPVDVVLISHSHYDHLDYPTLRKLNGNPRYLVPEGLKRSFRKKGFEPTEEYGWWDSTAVGGVEFYFVPAQHWTKRTLTDTNRSWWGGWIIRHHGECIYFAGDSGYFRGFKEIGSRFDIDIALIPIGAYEPEWFMKMQHVSPEEAVQAYIDTGARMFIPMHYGAFRLADDTPKEALDRLKAAWKQENLEPKELKILEHGETLCTQNGKTIAEN</sequence>
<dbReference type="RefSeq" id="WP_379893018.1">
    <property type="nucleotide sequence ID" value="NZ_CBCSCT010000013.1"/>
</dbReference>
<dbReference type="Gene3D" id="3.60.15.10">
    <property type="entry name" value="Ribonuclease Z/Hydroxyacylglutathione hydrolase-like"/>
    <property type="match status" value="1"/>
</dbReference>
<dbReference type="InterPro" id="IPR001279">
    <property type="entry name" value="Metallo-B-lactamas"/>
</dbReference>
<comment type="catalytic activity">
    <reaction evidence="1">
        <text>3',5'-cyclic CMP + H2O = CMP + H(+)</text>
        <dbReference type="Rhea" id="RHEA:72675"/>
        <dbReference type="ChEBI" id="CHEBI:15377"/>
        <dbReference type="ChEBI" id="CHEBI:15378"/>
        <dbReference type="ChEBI" id="CHEBI:58003"/>
        <dbReference type="ChEBI" id="CHEBI:60377"/>
    </reaction>
    <physiologicalReaction direction="left-to-right" evidence="1">
        <dbReference type="Rhea" id="RHEA:72676"/>
    </physiologicalReaction>
</comment>
<evidence type="ECO:0000256" key="2">
    <source>
        <dbReference type="ARBA" id="ARBA00034301"/>
    </source>
</evidence>
<organism evidence="5 6">
    <name type="scientific">Marinicrinis lubricantis</name>
    <dbReference type="NCBI Taxonomy" id="2086470"/>
    <lineage>
        <taxon>Bacteria</taxon>
        <taxon>Bacillati</taxon>
        <taxon>Bacillota</taxon>
        <taxon>Bacilli</taxon>
        <taxon>Bacillales</taxon>
        <taxon>Paenibacillaceae</taxon>
    </lineage>
</organism>
<evidence type="ECO:0000256" key="3">
    <source>
        <dbReference type="ARBA" id="ARBA00048505"/>
    </source>
</evidence>
<comment type="catalytic activity">
    <reaction evidence="3">
        <text>3',5'-cyclic UMP + H2O = UMP + H(+)</text>
        <dbReference type="Rhea" id="RHEA:70575"/>
        <dbReference type="ChEBI" id="CHEBI:15377"/>
        <dbReference type="ChEBI" id="CHEBI:15378"/>
        <dbReference type="ChEBI" id="CHEBI:57865"/>
        <dbReference type="ChEBI" id="CHEBI:184387"/>
    </reaction>
    <physiologicalReaction direction="left-to-right" evidence="3">
        <dbReference type="Rhea" id="RHEA:70576"/>
    </physiologicalReaction>
</comment>
<dbReference type="SUPFAM" id="SSF56281">
    <property type="entry name" value="Metallo-hydrolase/oxidoreductase"/>
    <property type="match status" value="1"/>
</dbReference>
<comment type="caution">
    <text evidence="5">The sequence shown here is derived from an EMBL/GenBank/DDBJ whole genome shotgun (WGS) entry which is preliminary data.</text>
</comment>
<evidence type="ECO:0000256" key="1">
    <source>
        <dbReference type="ARBA" id="ARBA00034221"/>
    </source>
</evidence>